<protein>
    <submittedName>
        <fullName evidence="1">Uncharacterized protein</fullName>
    </submittedName>
</protein>
<sequence length="115" mass="13238">MASELKRFRDNGKKYKLEDRYQHHLGILKSIMRTAGMDEMEPLCNILPRVRHMVQDNVVLNKAIEQAQIEGVAFIRVVHKEEGISMEVVNSRNVIIKIDSSFLPEVKREDSSSDS</sequence>
<keyword evidence="2" id="KW-1185">Reference proteome</keyword>
<dbReference type="RefSeq" id="YP_009845577.1">
    <property type="nucleotide sequence ID" value="NC_048763.1"/>
</dbReference>
<evidence type="ECO:0000313" key="1">
    <source>
        <dbReference type="EMBL" id="QDH45176.1"/>
    </source>
</evidence>
<dbReference type="EMBL" id="MK770411">
    <property type="protein sequence ID" value="QDH45176.1"/>
    <property type="molecule type" value="Genomic_DNA"/>
</dbReference>
<dbReference type="KEGG" id="vg:55615938"/>
<dbReference type="Proteomes" id="UP000317247">
    <property type="component" value="Segment"/>
</dbReference>
<proteinExistence type="predicted"/>
<accession>A0A513ZWU5</accession>
<organism evidence="1 2">
    <name type="scientific">Salmonella phage SE13</name>
    <dbReference type="NCBI Taxonomy" id="2575325"/>
    <lineage>
        <taxon>Viruses</taxon>
        <taxon>Duplodnaviria</taxon>
        <taxon>Heunggongvirae</taxon>
        <taxon>Uroviricota</taxon>
        <taxon>Caudoviricetes</taxon>
        <taxon>Rosemountvirus</taxon>
        <taxon>Rosemountvirus SE13</taxon>
    </lineage>
</organism>
<name>A0A513ZWU5_9CAUD</name>
<dbReference type="GeneID" id="55615938"/>
<reference evidence="1 2" key="1">
    <citation type="submission" date="2019-04" db="EMBL/GenBank/DDBJ databases">
        <title>Salmonella bacteriophage diversity and host specificity revealed by physiological characterization and whole genome sequencing.</title>
        <authorList>
            <person name="Fong K."/>
            <person name="Wang S."/>
            <person name="Delaquis P."/>
            <person name="Tremblay D."/>
            <person name="Moineau S."/>
            <person name="Levesque R."/>
            <person name="Goodridge L."/>
        </authorList>
    </citation>
    <scope>NUCLEOTIDE SEQUENCE [LARGE SCALE GENOMIC DNA]</scope>
</reference>
<evidence type="ECO:0000313" key="2">
    <source>
        <dbReference type="Proteomes" id="UP000317247"/>
    </source>
</evidence>